<dbReference type="RefSeq" id="WP_136642560.1">
    <property type="nucleotide sequence ID" value="NZ_QYRT01000023.1"/>
</dbReference>
<dbReference type="EMBL" id="QYRT01000023">
    <property type="protein sequence ID" value="TIH34846.1"/>
    <property type="molecule type" value="Genomic_DNA"/>
</dbReference>
<dbReference type="Gene3D" id="2.115.10.20">
    <property type="entry name" value="Glycosyl hydrolase domain, family 43"/>
    <property type="match status" value="1"/>
</dbReference>
<dbReference type="Pfam" id="PF00251">
    <property type="entry name" value="Glyco_hydro_32N"/>
    <property type="match status" value="1"/>
</dbReference>
<evidence type="ECO:0000256" key="3">
    <source>
        <dbReference type="ARBA" id="ARBA00023295"/>
    </source>
</evidence>
<evidence type="ECO:0000256" key="2">
    <source>
        <dbReference type="ARBA" id="ARBA00022801"/>
    </source>
</evidence>
<feature type="domain" description="Glycosyl hydrolase family 32 N-terminal" evidence="4">
    <location>
        <begin position="18"/>
        <end position="286"/>
    </location>
</feature>
<evidence type="ECO:0000313" key="5">
    <source>
        <dbReference type="EMBL" id="TIH34846.1"/>
    </source>
</evidence>
<name>A0A4T2BYC7_9MICO</name>
<dbReference type="AlphaFoldDB" id="A0A4T2BYC7"/>
<protein>
    <submittedName>
        <fullName evidence="5">Glycosyl hydrolase family 32</fullName>
    </submittedName>
</protein>
<dbReference type="Proteomes" id="UP000306192">
    <property type="component" value="Unassembled WGS sequence"/>
</dbReference>
<dbReference type="InterPro" id="IPR051214">
    <property type="entry name" value="GH32_Enzymes"/>
</dbReference>
<dbReference type="PANTHER" id="PTHR43101">
    <property type="entry name" value="BETA-FRUCTOSIDASE"/>
    <property type="match status" value="1"/>
</dbReference>
<keyword evidence="3" id="KW-0326">Glycosidase</keyword>
<reference evidence="5 6" key="1">
    <citation type="journal article" date="2019" name="Microorganisms">
        <title>Systematic Affiliation and Genome Analysis of Subtercola vilae DB165(T) with Particular Emphasis on Cold Adaptation of an Isolate from a High-Altitude Cold Volcano Lake.</title>
        <authorList>
            <person name="Villalobos A.S."/>
            <person name="Wiese J."/>
            <person name="Imhoff J.F."/>
            <person name="Dorador C."/>
            <person name="Keller A."/>
            <person name="Hentschel U."/>
        </authorList>
    </citation>
    <scope>NUCLEOTIDE SEQUENCE [LARGE SCALE GENOMIC DNA]</scope>
    <source>
        <strain evidence="5 6">DB165</strain>
    </source>
</reference>
<gene>
    <name evidence="5" type="ORF">D4765_12145</name>
</gene>
<accession>A0A4T2BYC7</accession>
<dbReference type="InterPro" id="IPR013148">
    <property type="entry name" value="Glyco_hydro_32_N"/>
</dbReference>
<keyword evidence="6" id="KW-1185">Reference proteome</keyword>
<evidence type="ECO:0000313" key="6">
    <source>
        <dbReference type="Proteomes" id="UP000306192"/>
    </source>
</evidence>
<dbReference type="OrthoDB" id="9759709at2"/>
<proteinExistence type="inferred from homology"/>
<evidence type="ECO:0000256" key="1">
    <source>
        <dbReference type="ARBA" id="ARBA00009902"/>
    </source>
</evidence>
<organism evidence="5 6">
    <name type="scientific">Subtercola vilae</name>
    <dbReference type="NCBI Taxonomy" id="2056433"/>
    <lineage>
        <taxon>Bacteria</taxon>
        <taxon>Bacillati</taxon>
        <taxon>Actinomycetota</taxon>
        <taxon>Actinomycetes</taxon>
        <taxon>Micrococcales</taxon>
        <taxon>Microbacteriaceae</taxon>
        <taxon>Subtercola</taxon>
    </lineage>
</organism>
<dbReference type="InterPro" id="IPR023296">
    <property type="entry name" value="Glyco_hydro_beta-prop_sf"/>
</dbReference>
<evidence type="ECO:0000259" key="4">
    <source>
        <dbReference type="Pfam" id="PF00251"/>
    </source>
</evidence>
<dbReference type="CDD" id="cd18609">
    <property type="entry name" value="GH32-like"/>
    <property type="match status" value="1"/>
</dbReference>
<comment type="similarity">
    <text evidence="1">Belongs to the glycosyl hydrolase 32 family.</text>
</comment>
<sequence>MTFSLPHHWVWDFWTVLDDGTVHLFYLHAPHSLGDPELRHRNASIGHATSTDFINWTDRGVVLGHGAEGDADESATWTGSVFRGPDGVWRMYYTGSRFLSPTETTNIETVLLATSTDLHTWLKQPETALSASLPWYETLADGTWREEAWRDPWIEVDPAGNGWHMLITARARALPAGADSLDRGVIGHAVSGDLATWRAREPLSSAGAGFAHLEVLQLAVVEGREVLVFSCDSAHLVGQRAGSKGGIWAVPIVSGSLFTGELVDLDRAQLVVGEELYAGRIVQTANGAALLGFENEGLDGAFVGRLSDPRPLYFTESGRLLATAQERTR</sequence>
<comment type="caution">
    <text evidence="5">The sequence shown here is derived from an EMBL/GenBank/DDBJ whole genome shotgun (WGS) entry which is preliminary data.</text>
</comment>
<dbReference type="PANTHER" id="PTHR43101:SF1">
    <property type="entry name" value="BETA-FRUCTOSIDASE"/>
    <property type="match status" value="1"/>
</dbReference>
<keyword evidence="2 5" id="KW-0378">Hydrolase</keyword>
<dbReference type="SUPFAM" id="SSF75005">
    <property type="entry name" value="Arabinanase/levansucrase/invertase"/>
    <property type="match status" value="1"/>
</dbReference>
<dbReference type="GO" id="GO:0016798">
    <property type="term" value="F:hydrolase activity, acting on glycosyl bonds"/>
    <property type="evidence" value="ECO:0007669"/>
    <property type="project" value="UniProtKB-KW"/>
</dbReference>